<dbReference type="SMR" id="V7BD14"/>
<dbReference type="Pfam" id="PF26138">
    <property type="entry name" value="DUF8040"/>
    <property type="match status" value="1"/>
</dbReference>
<dbReference type="Pfam" id="PF12776">
    <property type="entry name" value="Myb_DNA-bind_3"/>
    <property type="match status" value="1"/>
</dbReference>
<dbReference type="PANTHER" id="PTHR46929:SF4">
    <property type="entry name" value="MYB_SANT-LIKE DOMAIN-CONTAINING PROTEIN"/>
    <property type="match status" value="1"/>
</dbReference>
<dbReference type="OrthoDB" id="1851308at2759"/>
<keyword evidence="4" id="KW-1185">Reference proteome</keyword>
<gene>
    <name evidence="3" type="ORF">PHAVU_007G097400g</name>
</gene>
<evidence type="ECO:0000259" key="1">
    <source>
        <dbReference type="Pfam" id="PF12776"/>
    </source>
</evidence>
<evidence type="ECO:0000259" key="2">
    <source>
        <dbReference type="Pfam" id="PF26138"/>
    </source>
</evidence>
<dbReference type="InterPro" id="IPR058353">
    <property type="entry name" value="DUF8040"/>
</dbReference>
<dbReference type="PANTHER" id="PTHR46929">
    <property type="entry name" value="EXPRESSED PROTEIN"/>
    <property type="match status" value="1"/>
</dbReference>
<proteinExistence type="predicted"/>
<dbReference type="Gramene" id="ESW15732">
    <property type="protein sequence ID" value="ESW15732"/>
    <property type="gene ID" value="PHAVU_007G097400g"/>
</dbReference>
<evidence type="ECO:0000313" key="3">
    <source>
        <dbReference type="EMBL" id="ESW15732.1"/>
    </source>
</evidence>
<organism evidence="3 4">
    <name type="scientific">Phaseolus vulgaris</name>
    <name type="common">Kidney bean</name>
    <name type="synonym">French bean</name>
    <dbReference type="NCBI Taxonomy" id="3885"/>
    <lineage>
        <taxon>Eukaryota</taxon>
        <taxon>Viridiplantae</taxon>
        <taxon>Streptophyta</taxon>
        <taxon>Embryophyta</taxon>
        <taxon>Tracheophyta</taxon>
        <taxon>Spermatophyta</taxon>
        <taxon>Magnoliopsida</taxon>
        <taxon>eudicotyledons</taxon>
        <taxon>Gunneridae</taxon>
        <taxon>Pentapetalae</taxon>
        <taxon>rosids</taxon>
        <taxon>fabids</taxon>
        <taxon>Fabales</taxon>
        <taxon>Fabaceae</taxon>
        <taxon>Papilionoideae</taxon>
        <taxon>50 kb inversion clade</taxon>
        <taxon>NPAAA clade</taxon>
        <taxon>indigoferoid/millettioid clade</taxon>
        <taxon>Phaseoleae</taxon>
        <taxon>Phaseolus</taxon>
    </lineage>
</organism>
<protein>
    <submittedName>
        <fullName evidence="3">Uncharacterized protein</fullName>
    </submittedName>
</protein>
<accession>V7BD14</accession>
<feature type="domain" description="DUF8040" evidence="2">
    <location>
        <begin position="26"/>
        <end position="82"/>
    </location>
</feature>
<reference evidence="4" key="1">
    <citation type="journal article" date="2014" name="Nat. Genet.">
        <title>A reference genome for common bean and genome-wide analysis of dual domestications.</title>
        <authorList>
            <person name="Schmutz J."/>
            <person name="McClean P.E."/>
            <person name="Mamidi S."/>
            <person name="Wu G.A."/>
            <person name="Cannon S.B."/>
            <person name="Grimwood J."/>
            <person name="Jenkins J."/>
            <person name="Shu S."/>
            <person name="Song Q."/>
            <person name="Chavarro C."/>
            <person name="Torres-Torres M."/>
            <person name="Geffroy V."/>
            <person name="Moghaddam S.M."/>
            <person name="Gao D."/>
            <person name="Abernathy B."/>
            <person name="Barry K."/>
            <person name="Blair M."/>
            <person name="Brick M.A."/>
            <person name="Chovatia M."/>
            <person name="Gepts P."/>
            <person name="Goodstein D.M."/>
            <person name="Gonzales M."/>
            <person name="Hellsten U."/>
            <person name="Hyten D.L."/>
            <person name="Jia G."/>
            <person name="Kelly J.D."/>
            <person name="Kudrna D."/>
            <person name="Lee R."/>
            <person name="Richard M.M."/>
            <person name="Miklas P.N."/>
            <person name="Osorno J.M."/>
            <person name="Rodrigues J."/>
            <person name="Thareau V."/>
            <person name="Urrea C.A."/>
            <person name="Wang M."/>
            <person name="Yu Y."/>
            <person name="Zhang M."/>
            <person name="Wing R.A."/>
            <person name="Cregan P.B."/>
            <person name="Rokhsar D.S."/>
            <person name="Jackson S.A."/>
        </authorList>
    </citation>
    <scope>NUCLEOTIDE SEQUENCE [LARGE SCALE GENOMIC DNA]</scope>
    <source>
        <strain evidence="4">cv. G19833</strain>
    </source>
</reference>
<dbReference type="Proteomes" id="UP000000226">
    <property type="component" value="Chromosome 7"/>
</dbReference>
<feature type="domain" description="Myb/SANT-like" evidence="1">
    <location>
        <begin position="101"/>
        <end position="171"/>
    </location>
</feature>
<sequence length="376" mass="43708">MQTNSITEFEPRKERRRQELMEYLVHIERSRDIMRMGPEAFIQLCERIRATEVVKDAYSSTVEEQVSKFLHTIGHNAKNQSMDCSKNVQLSSSTGLTQTTKWTTNMDVILLNAMVDEAPRGSRIDGSWTTQGYNNIVLALHEVKRPTITKNSVKNRQKCLKGRWREVHELFSGLSGFDLMGELWSNDKATESGQRTTRLASREVHTKNLSFNFSIDGIFINEETKMLKGKGKSRRNDDEVPMIPLQRREGVLDYSRYFQTKCQMVAFEENFHGRPDIPQKTWGLDELANLKYDGLLLTPGTIHEDIHFDRQQALLTMTREEVHGQNIRNVGSLTMNDRLLHYIWVHMLCPRGRNFSQLVHEDIFMLRCLKRNVMIN</sequence>
<evidence type="ECO:0000313" key="4">
    <source>
        <dbReference type="Proteomes" id="UP000000226"/>
    </source>
</evidence>
<name>V7BD14_PHAVU</name>
<dbReference type="AlphaFoldDB" id="V7BD14"/>
<dbReference type="InterPro" id="IPR024752">
    <property type="entry name" value="Myb/SANT-like_dom"/>
</dbReference>
<dbReference type="EMBL" id="CM002294">
    <property type="protein sequence ID" value="ESW15732.1"/>
    <property type="molecule type" value="Genomic_DNA"/>
</dbReference>